<evidence type="ECO:0000313" key="2">
    <source>
        <dbReference type="Proteomes" id="UP001231649"/>
    </source>
</evidence>
<keyword evidence="2" id="KW-1185">Reference proteome</keyword>
<protein>
    <submittedName>
        <fullName evidence="1">Uncharacterized protein</fullName>
    </submittedName>
</protein>
<accession>A0ACC2QAV1</accession>
<reference evidence="1" key="1">
    <citation type="submission" date="2023-03" db="EMBL/GenBank/DDBJ databases">
        <title>Chromosome-level genomes of two armyworms, Mythimna separata and Mythimna loreyi, provide insights into the biosynthesis and reception of sex pheromones.</title>
        <authorList>
            <person name="Zhao H."/>
        </authorList>
    </citation>
    <scope>NUCLEOTIDE SEQUENCE</scope>
    <source>
        <strain evidence="1">BeijingLab</strain>
    </source>
</reference>
<name>A0ACC2QAV1_9NEOP</name>
<comment type="caution">
    <text evidence="1">The sequence shown here is derived from an EMBL/GenBank/DDBJ whole genome shotgun (WGS) entry which is preliminary data.</text>
</comment>
<evidence type="ECO:0000313" key="1">
    <source>
        <dbReference type="EMBL" id="KAJ8711914.1"/>
    </source>
</evidence>
<dbReference type="Proteomes" id="UP001231649">
    <property type="component" value="Chromosome 22"/>
</dbReference>
<proteinExistence type="predicted"/>
<organism evidence="1 2">
    <name type="scientific">Mythimna loreyi</name>
    <dbReference type="NCBI Taxonomy" id="667449"/>
    <lineage>
        <taxon>Eukaryota</taxon>
        <taxon>Metazoa</taxon>
        <taxon>Ecdysozoa</taxon>
        <taxon>Arthropoda</taxon>
        <taxon>Hexapoda</taxon>
        <taxon>Insecta</taxon>
        <taxon>Pterygota</taxon>
        <taxon>Neoptera</taxon>
        <taxon>Endopterygota</taxon>
        <taxon>Lepidoptera</taxon>
        <taxon>Glossata</taxon>
        <taxon>Ditrysia</taxon>
        <taxon>Noctuoidea</taxon>
        <taxon>Noctuidae</taxon>
        <taxon>Noctuinae</taxon>
        <taxon>Hadenini</taxon>
        <taxon>Mythimna</taxon>
    </lineage>
</organism>
<dbReference type="EMBL" id="CM056798">
    <property type="protein sequence ID" value="KAJ8711914.1"/>
    <property type="molecule type" value="Genomic_DNA"/>
</dbReference>
<gene>
    <name evidence="1" type="ORF">PYW08_008868</name>
</gene>
<sequence>MMQCSQIKARGGCNKQVFKPGDPIMYKKFINNGTFRWCKGIIKKRLGKVLYLIQDLITSCDVKKHKNQIILLKDDKGNVSQQADAQHHYDLDDFNNSRSEPLPGEPPVQAPAGEGTDDADLQSPPSADTNTVSGPISRNPERLLRNIPRVDYKSFL</sequence>